<feature type="transmembrane region" description="Helical" evidence="1">
    <location>
        <begin position="32"/>
        <end position="51"/>
    </location>
</feature>
<comment type="caution">
    <text evidence="3">The sequence shown here is derived from an EMBL/GenBank/DDBJ whole genome shotgun (WGS) entry which is preliminary data.</text>
</comment>
<dbReference type="eggNOG" id="COG1434">
    <property type="taxonomic scope" value="Bacteria"/>
</dbReference>
<dbReference type="InterPro" id="IPR003848">
    <property type="entry name" value="DUF218"/>
</dbReference>
<keyword evidence="1" id="KW-0812">Transmembrane</keyword>
<dbReference type="AlphaFoldDB" id="A0A1X0VDQ7"/>
<dbReference type="PANTHER" id="PTHR30336">
    <property type="entry name" value="INNER MEMBRANE PROTEIN, PROBABLE PERMEASE"/>
    <property type="match status" value="1"/>
</dbReference>
<dbReference type="STRING" id="33968.BMS77_00950"/>
<feature type="domain" description="DUF218" evidence="2">
    <location>
        <begin position="165"/>
        <end position="279"/>
    </location>
</feature>
<sequence>MIINEIIIIIVFFSLAILLNYQIRTNVASLQVGAYVLFMLAVFGYFMYTLFRPDNNVVYHVALIVGMIGDFLGLSLLLVLLFYSYKKWHQSGHTFANMVLSGMIIFYVVLNVSIYLPQWLPSDIWQLRGVISWLALFVLWQFLRFFITSIIYGFVIKRPEIGPLVVLGGGLVDGYFVGRIVSQRIKAAVKDANQMTPYPMIVFSGGQGEDELVSEAQAMRDYAVKELHVPIEKTMLEDQSRNTFENIRNSSEMLHTPFTFYSSDYHILRGATLAQQQKVTANGRGGKSPFPYRIIAFLREFSGVMNIKKKAQIIWGSLLFFVAVAVVTIVFR</sequence>
<feature type="transmembrane region" description="Helical" evidence="1">
    <location>
        <begin position="57"/>
        <end position="83"/>
    </location>
</feature>
<evidence type="ECO:0000256" key="1">
    <source>
        <dbReference type="SAM" id="Phobius"/>
    </source>
</evidence>
<organism evidence="3 4">
    <name type="scientific">Leuconostoc pseudomesenteroides</name>
    <dbReference type="NCBI Taxonomy" id="33968"/>
    <lineage>
        <taxon>Bacteria</taxon>
        <taxon>Bacillati</taxon>
        <taxon>Bacillota</taxon>
        <taxon>Bacilli</taxon>
        <taxon>Lactobacillales</taxon>
        <taxon>Lactobacillaceae</taxon>
        <taxon>Leuconostoc</taxon>
    </lineage>
</organism>
<keyword evidence="1" id="KW-0472">Membrane</keyword>
<dbReference type="PANTHER" id="PTHR30336:SF4">
    <property type="entry name" value="ENVELOPE BIOGENESIS FACTOR ELYC"/>
    <property type="match status" value="1"/>
</dbReference>
<dbReference type="GO" id="GO:0000270">
    <property type="term" value="P:peptidoglycan metabolic process"/>
    <property type="evidence" value="ECO:0007669"/>
    <property type="project" value="TreeGrafter"/>
</dbReference>
<evidence type="ECO:0000313" key="4">
    <source>
        <dbReference type="Proteomes" id="UP000192288"/>
    </source>
</evidence>
<feature type="transmembrane region" description="Helical" evidence="1">
    <location>
        <begin position="130"/>
        <end position="155"/>
    </location>
</feature>
<dbReference type="InterPro" id="IPR051599">
    <property type="entry name" value="Cell_Envelope_Assoc"/>
</dbReference>
<dbReference type="Gene3D" id="3.40.50.620">
    <property type="entry name" value="HUPs"/>
    <property type="match status" value="1"/>
</dbReference>
<dbReference type="Proteomes" id="UP000192288">
    <property type="component" value="Unassembled WGS sequence"/>
</dbReference>
<name>A0A1X0VDQ7_LEUPS</name>
<dbReference type="GO" id="GO:0005886">
    <property type="term" value="C:plasma membrane"/>
    <property type="evidence" value="ECO:0007669"/>
    <property type="project" value="TreeGrafter"/>
</dbReference>
<keyword evidence="1" id="KW-1133">Transmembrane helix</keyword>
<evidence type="ECO:0000313" key="3">
    <source>
        <dbReference type="EMBL" id="ORI97784.1"/>
    </source>
</evidence>
<proteinExistence type="predicted"/>
<reference evidence="3 4" key="1">
    <citation type="journal article" date="2017" name="Front. Microbiol.">
        <title>Genomic Characterization of Dairy Associated Leuconostoc Species and Diversity of Leuconostocs in Undefined Mixed Mesophilic Starter Cultures.</title>
        <authorList>
            <person name="Frantzen C.A."/>
            <person name="Kot W."/>
            <person name="Pedersen T.B."/>
            <person name="Ardo Y.M."/>
            <person name="Broadbent J.R."/>
            <person name="Neve H."/>
            <person name="Hansen L.H."/>
            <person name="Dal Bello F."/>
            <person name="Ostlie H.M."/>
            <person name="Kleppen H.P."/>
            <person name="Vogensen F.K."/>
            <person name="Holo H."/>
        </authorList>
    </citation>
    <scope>NUCLEOTIDE SEQUENCE [LARGE SCALE GENOMIC DNA]</scope>
    <source>
        <strain evidence="3 4">LMGCF08</strain>
    </source>
</reference>
<dbReference type="CDD" id="cd06259">
    <property type="entry name" value="YdcF-like"/>
    <property type="match status" value="1"/>
</dbReference>
<feature type="transmembrane region" description="Helical" evidence="1">
    <location>
        <begin position="6"/>
        <end position="23"/>
    </location>
</feature>
<feature type="transmembrane region" description="Helical" evidence="1">
    <location>
        <begin position="95"/>
        <end position="118"/>
    </location>
</feature>
<dbReference type="InterPro" id="IPR014729">
    <property type="entry name" value="Rossmann-like_a/b/a_fold"/>
</dbReference>
<dbReference type="Pfam" id="PF02698">
    <property type="entry name" value="DUF218"/>
    <property type="match status" value="1"/>
</dbReference>
<protein>
    <recommendedName>
        <fullName evidence="2">DUF218 domain-containing protein</fullName>
    </recommendedName>
</protein>
<evidence type="ECO:0000259" key="2">
    <source>
        <dbReference type="Pfam" id="PF02698"/>
    </source>
</evidence>
<gene>
    <name evidence="3" type="ORF">BMR96_05575</name>
</gene>
<accession>A0A1X0VDQ7</accession>
<dbReference type="EMBL" id="MPLS01000015">
    <property type="protein sequence ID" value="ORI97784.1"/>
    <property type="molecule type" value="Genomic_DNA"/>
</dbReference>
<feature type="transmembrane region" description="Helical" evidence="1">
    <location>
        <begin position="313"/>
        <end position="331"/>
    </location>
</feature>
<dbReference type="GO" id="GO:0043164">
    <property type="term" value="P:Gram-negative-bacterium-type cell wall biogenesis"/>
    <property type="evidence" value="ECO:0007669"/>
    <property type="project" value="TreeGrafter"/>
</dbReference>